<feature type="domain" description="DNA2/NAM7 helicase-like C-terminal" evidence="6">
    <location>
        <begin position="3"/>
        <end position="84"/>
    </location>
</feature>
<keyword evidence="2" id="KW-0378">Hydrolase</keyword>
<keyword evidence="3" id="KW-0347">Helicase</keyword>
<evidence type="ECO:0000256" key="3">
    <source>
        <dbReference type="ARBA" id="ARBA00022806"/>
    </source>
</evidence>
<dbReference type="InterPro" id="IPR050534">
    <property type="entry name" value="Coronavir_polyprotein_1ab"/>
</dbReference>
<evidence type="ECO:0000256" key="4">
    <source>
        <dbReference type="ARBA" id="ARBA00022840"/>
    </source>
</evidence>
<gene>
    <name evidence="7" type="ORF">NCTC11636_01497</name>
</gene>
<evidence type="ECO:0000313" key="7">
    <source>
        <dbReference type="EMBL" id="VEG28356.1"/>
    </source>
</evidence>
<dbReference type="EMBL" id="LR134350">
    <property type="protein sequence ID" value="VEG28356.1"/>
    <property type="molecule type" value="Genomic_DNA"/>
</dbReference>
<proteinExistence type="predicted"/>
<dbReference type="Proteomes" id="UP000266895">
    <property type="component" value="Chromosome"/>
</dbReference>
<keyword evidence="1" id="KW-0547">Nucleotide-binding</keyword>
<dbReference type="InterPro" id="IPR041679">
    <property type="entry name" value="DNA2/NAM7-like_C"/>
</dbReference>
<evidence type="ECO:0000256" key="1">
    <source>
        <dbReference type="ARBA" id="ARBA00022741"/>
    </source>
</evidence>
<evidence type="ECO:0000313" key="8">
    <source>
        <dbReference type="Proteomes" id="UP000266895"/>
    </source>
</evidence>
<dbReference type="Gene3D" id="3.40.50.300">
    <property type="entry name" value="P-loop containing nucleotide triphosphate hydrolases"/>
    <property type="match status" value="1"/>
</dbReference>
<protein>
    <recommendedName>
        <fullName evidence="6">DNA2/NAM7 helicase-like C-terminal domain-containing protein</fullName>
    </recommendedName>
</protein>
<dbReference type="GO" id="GO:0043139">
    <property type="term" value="F:5'-3' DNA helicase activity"/>
    <property type="evidence" value="ECO:0007669"/>
    <property type="project" value="TreeGrafter"/>
</dbReference>
<reference evidence="7 8" key="1">
    <citation type="submission" date="2018-12" db="EMBL/GenBank/DDBJ databases">
        <authorList>
            <consortium name="Pathogen Informatics"/>
        </authorList>
    </citation>
    <scope>NUCLEOTIDE SEQUENCE [LARGE SCALE GENOMIC DNA]</scope>
    <source>
        <strain evidence="7 8">NCTC11636</strain>
    </source>
</reference>
<accession>A0A3S4R3L1</accession>
<dbReference type="Pfam" id="PF13087">
    <property type="entry name" value="AAA_12"/>
    <property type="match status" value="1"/>
</dbReference>
<feature type="region of interest" description="Disordered" evidence="5">
    <location>
        <begin position="104"/>
        <end position="130"/>
    </location>
</feature>
<evidence type="ECO:0000256" key="2">
    <source>
        <dbReference type="ARBA" id="ARBA00022801"/>
    </source>
</evidence>
<keyword evidence="4" id="KW-0067">ATP-binding</keyword>
<sequence length="130" mass="13808">MSEVIAISPFRAVAHNLKALERRYPGLRAGTIHTAQGREADVVFLVLGGDPDKPGAKAWASQTVNLVNVAASRARRRLYVIGDRQAWARYTYFDELAARLGHGTGAAGGGSASRSEVPGGRPGPGRSRGR</sequence>
<evidence type="ECO:0000256" key="5">
    <source>
        <dbReference type="SAM" id="MobiDB-lite"/>
    </source>
</evidence>
<dbReference type="PANTHER" id="PTHR43788:SF8">
    <property type="entry name" value="DNA-BINDING PROTEIN SMUBP-2"/>
    <property type="match status" value="1"/>
</dbReference>
<name>A0A3S4R3L1_9ACTO</name>
<dbReference type="GO" id="GO:0016787">
    <property type="term" value="F:hydrolase activity"/>
    <property type="evidence" value="ECO:0007669"/>
    <property type="project" value="UniProtKB-KW"/>
</dbReference>
<keyword evidence="8" id="KW-1185">Reference proteome</keyword>
<dbReference type="OrthoDB" id="3197455at2"/>
<dbReference type="PANTHER" id="PTHR43788">
    <property type="entry name" value="DNA2/NAM7 HELICASE FAMILY MEMBER"/>
    <property type="match status" value="1"/>
</dbReference>
<dbReference type="KEGG" id="ahw:NCTC11636_01497"/>
<organism evidence="7 8">
    <name type="scientific">Actinomyces howellii</name>
    <dbReference type="NCBI Taxonomy" id="52771"/>
    <lineage>
        <taxon>Bacteria</taxon>
        <taxon>Bacillati</taxon>
        <taxon>Actinomycetota</taxon>
        <taxon>Actinomycetes</taxon>
        <taxon>Actinomycetales</taxon>
        <taxon>Actinomycetaceae</taxon>
        <taxon>Actinomyces</taxon>
    </lineage>
</organism>
<dbReference type="AlphaFoldDB" id="A0A3S4R3L1"/>
<dbReference type="SUPFAM" id="SSF52540">
    <property type="entry name" value="P-loop containing nucleoside triphosphate hydrolases"/>
    <property type="match status" value="1"/>
</dbReference>
<dbReference type="InterPro" id="IPR027417">
    <property type="entry name" value="P-loop_NTPase"/>
</dbReference>
<dbReference type="GO" id="GO:0005524">
    <property type="term" value="F:ATP binding"/>
    <property type="evidence" value="ECO:0007669"/>
    <property type="project" value="UniProtKB-KW"/>
</dbReference>
<evidence type="ECO:0000259" key="6">
    <source>
        <dbReference type="Pfam" id="PF13087"/>
    </source>
</evidence>